<dbReference type="GO" id="GO:0005524">
    <property type="term" value="F:ATP binding"/>
    <property type="evidence" value="ECO:0007669"/>
    <property type="project" value="UniProtKB-KW"/>
</dbReference>
<keyword evidence="5" id="KW-0547">Nucleotide-binding</keyword>
<dbReference type="InterPro" id="IPR006195">
    <property type="entry name" value="aa-tRNA-synth_II"/>
</dbReference>
<dbReference type="InterPro" id="IPR002320">
    <property type="entry name" value="Thr-tRNA-ligase_IIa"/>
</dbReference>
<comment type="catalytic activity">
    <reaction evidence="10">
        <text>tRNA(Thr) + L-threonine + ATP = L-threonyl-tRNA(Thr) + AMP + diphosphate + H(+)</text>
        <dbReference type="Rhea" id="RHEA:24624"/>
        <dbReference type="Rhea" id="RHEA-COMP:9670"/>
        <dbReference type="Rhea" id="RHEA-COMP:9704"/>
        <dbReference type="ChEBI" id="CHEBI:15378"/>
        <dbReference type="ChEBI" id="CHEBI:30616"/>
        <dbReference type="ChEBI" id="CHEBI:33019"/>
        <dbReference type="ChEBI" id="CHEBI:57926"/>
        <dbReference type="ChEBI" id="CHEBI:78442"/>
        <dbReference type="ChEBI" id="CHEBI:78534"/>
        <dbReference type="ChEBI" id="CHEBI:456215"/>
        <dbReference type="EC" id="6.1.1.3"/>
    </reaction>
</comment>
<evidence type="ECO:0000256" key="5">
    <source>
        <dbReference type="ARBA" id="ARBA00022741"/>
    </source>
</evidence>
<evidence type="ECO:0000256" key="6">
    <source>
        <dbReference type="ARBA" id="ARBA00022833"/>
    </source>
</evidence>
<keyword evidence="6" id="KW-0862">Zinc</keyword>
<keyword evidence="8" id="KW-0648">Protein biosynthesis</keyword>
<protein>
    <recommendedName>
        <fullName evidence="2">threonine--tRNA ligase</fullName>
        <ecNumber evidence="2">6.1.1.3</ecNumber>
    </recommendedName>
</protein>
<evidence type="ECO:0000259" key="11">
    <source>
        <dbReference type="PROSITE" id="PS50862"/>
    </source>
</evidence>
<dbReference type="GO" id="GO:0005737">
    <property type="term" value="C:cytoplasm"/>
    <property type="evidence" value="ECO:0007669"/>
    <property type="project" value="InterPro"/>
</dbReference>
<dbReference type="SUPFAM" id="SSF55681">
    <property type="entry name" value="Class II aaRS and biotin synthetases"/>
    <property type="match status" value="1"/>
</dbReference>
<name>A0AA37UIS5_9MICO</name>
<dbReference type="Proteomes" id="UP001157160">
    <property type="component" value="Unassembled WGS sequence"/>
</dbReference>
<dbReference type="SUPFAM" id="SSF52954">
    <property type="entry name" value="Class II aaRS ABD-related"/>
    <property type="match status" value="1"/>
</dbReference>
<evidence type="ECO:0000256" key="3">
    <source>
        <dbReference type="ARBA" id="ARBA00022490"/>
    </source>
</evidence>
<keyword evidence="3" id="KW-0963">Cytoplasm</keyword>
<reference evidence="12 13" key="1">
    <citation type="journal article" date="2014" name="Int. J. Syst. Evol. Microbiol.">
        <title>Complete genome sequence of Corynebacterium casei LMG S-19264T (=DSM 44701T), isolated from a smear-ripened cheese.</title>
        <authorList>
            <consortium name="US DOE Joint Genome Institute (JGI-PGF)"/>
            <person name="Walter F."/>
            <person name="Albersmeier A."/>
            <person name="Kalinowski J."/>
            <person name="Ruckert C."/>
        </authorList>
    </citation>
    <scope>NUCLEOTIDE SEQUENCE [LARGE SCALE GENOMIC DNA]</scope>
    <source>
        <strain evidence="12 13">NBRC 112289</strain>
    </source>
</reference>
<dbReference type="EMBL" id="BSUL01000001">
    <property type="protein sequence ID" value="GMA27635.1"/>
    <property type="molecule type" value="Genomic_DNA"/>
</dbReference>
<dbReference type="InterPro" id="IPR002314">
    <property type="entry name" value="aa-tRNA-synt_IIb"/>
</dbReference>
<dbReference type="Pfam" id="PF03129">
    <property type="entry name" value="HGTP_anticodon"/>
    <property type="match status" value="1"/>
</dbReference>
<dbReference type="Gene3D" id="3.40.50.800">
    <property type="entry name" value="Anticodon-binding domain"/>
    <property type="match status" value="1"/>
</dbReference>
<evidence type="ECO:0000256" key="10">
    <source>
        <dbReference type="ARBA" id="ARBA00049515"/>
    </source>
</evidence>
<dbReference type="GO" id="GO:0006435">
    <property type="term" value="P:threonyl-tRNA aminoacylation"/>
    <property type="evidence" value="ECO:0007669"/>
    <property type="project" value="InterPro"/>
</dbReference>
<dbReference type="InterPro" id="IPR036621">
    <property type="entry name" value="Anticodon-bd_dom_sf"/>
</dbReference>
<evidence type="ECO:0000256" key="7">
    <source>
        <dbReference type="ARBA" id="ARBA00022840"/>
    </source>
</evidence>
<evidence type="ECO:0000313" key="13">
    <source>
        <dbReference type="Proteomes" id="UP001157160"/>
    </source>
</evidence>
<dbReference type="InterPro" id="IPR047246">
    <property type="entry name" value="ThrRS_anticodon"/>
</dbReference>
<keyword evidence="4" id="KW-0436">Ligase</keyword>
<evidence type="ECO:0000256" key="8">
    <source>
        <dbReference type="ARBA" id="ARBA00022917"/>
    </source>
</evidence>
<dbReference type="EC" id="6.1.1.3" evidence="2"/>
<dbReference type="InterPro" id="IPR004154">
    <property type="entry name" value="Anticodon-bd"/>
</dbReference>
<dbReference type="CDD" id="cd00860">
    <property type="entry name" value="ThrRS_anticodon"/>
    <property type="match status" value="1"/>
</dbReference>
<dbReference type="PROSITE" id="PS50862">
    <property type="entry name" value="AA_TRNA_LIGASE_II"/>
    <property type="match status" value="1"/>
</dbReference>
<dbReference type="FunFam" id="3.40.50.800:FF:000001">
    <property type="entry name" value="Threonine--tRNA ligase"/>
    <property type="match status" value="1"/>
</dbReference>
<feature type="domain" description="Aminoacyl-transfer RNA synthetases class-II family profile" evidence="11">
    <location>
        <begin position="1"/>
        <end position="138"/>
    </location>
</feature>
<dbReference type="AlphaFoldDB" id="A0AA37UIS5"/>
<dbReference type="PANTHER" id="PTHR11451">
    <property type="entry name" value="THREONINE-TRNA LIGASE"/>
    <property type="match status" value="1"/>
</dbReference>
<evidence type="ECO:0000256" key="1">
    <source>
        <dbReference type="ARBA" id="ARBA00008226"/>
    </source>
</evidence>
<proteinExistence type="inferred from homology"/>
<evidence type="ECO:0000256" key="9">
    <source>
        <dbReference type="ARBA" id="ARBA00023146"/>
    </source>
</evidence>
<comment type="similarity">
    <text evidence="1">Belongs to the class-II aminoacyl-tRNA synthetase family.</text>
</comment>
<dbReference type="PANTHER" id="PTHR11451:SF44">
    <property type="entry name" value="THREONINE--TRNA LIGASE, CHLOROPLASTIC_MITOCHONDRIAL 2"/>
    <property type="match status" value="1"/>
</dbReference>
<evidence type="ECO:0000313" key="12">
    <source>
        <dbReference type="EMBL" id="GMA27635.1"/>
    </source>
</evidence>
<keyword evidence="13" id="KW-1185">Reference proteome</keyword>
<evidence type="ECO:0000256" key="2">
    <source>
        <dbReference type="ARBA" id="ARBA00013163"/>
    </source>
</evidence>
<accession>A0AA37UIS5</accession>
<dbReference type="PRINTS" id="PR01047">
    <property type="entry name" value="TRNASYNTHTHR"/>
</dbReference>
<sequence>MLEFIVSMLRDFGLTDFELELSMRDDEKDKWIGSEEYWEHATGALRNVALATGLKLTEVPGEAAFYGPKIDLKTRDAIGRTWQLSTVQVDPNLPERFELEYTAPDGSKQRPIMIHRALFGSIERFFAILLEHHAGAFPAWLAPVQVVGIPVAGDFAPYLGEIVDRLRRHGVRAELDDSDDRMQKKIRNHTKAKVPFQLIAGGEDQAAGAVSFRFRDGRQDNGVPVDEAVTRILEAIESRAQV</sequence>
<evidence type="ECO:0000256" key="4">
    <source>
        <dbReference type="ARBA" id="ARBA00022598"/>
    </source>
</evidence>
<keyword evidence="7" id="KW-0067">ATP-binding</keyword>
<organism evidence="12 13">
    <name type="scientific">Arenivirga flava</name>
    <dbReference type="NCBI Taxonomy" id="1930060"/>
    <lineage>
        <taxon>Bacteria</taxon>
        <taxon>Bacillati</taxon>
        <taxon>Actinomycetota</taxon>
        <taxon>Actinomycetes</taxon>
        <taxon>Micrococcales</taxon>
        <taxon>Microbacteriaceae</taxon>
        <taxon>Arenivirga</taxon>
    </lineage>
</organism>
<dbReference type="InterPro" id="IPR045864">
    <property type="entry name" value="aa-tRNA-synth_II/BPL/LPL"/>
</dbReference>
<dbReference type="Pfam" id="PF00587">
    <property type="entry name" value="tRNA-synt_2b"/>
    <property type="match status" value="1"/>
</dbReference>
<gene>
    <name evidence="12" type="ORF">GCM10025874_08880</name>
</gene>
<dbReference type="GO" id="GO:0004829">
    <property type="term" value="F:threonine-tRNA ligase activity"/>
    <property type="evidence" value="ECO:0007669"/>
    <property type="project" value="UniProtKB-EC"/>
</dbReference>
<comment type="caution">
    <text evidence="12">The sequence shown here is derived from an EMBL/GenBank/DDBJ whole genome shotgun (WGS) entry which is preliminary data.</text>
</comment>
<keyword evidence="9" id="KW-0030">Aminoacyl-tRNA synthetase</keyword>
<dbReference type="Gene3D" id="3.30.930.10">
    <property type="entry name" value="Bira Bifunctional Protein, Domain 2"/>
    <property type="match status" value="1"/>
</dbReference>